<dbReference type="EMBL" id="JAPUFD010000010">
    <property type="protein sequence ID" value="MDI1489556.1"/>
    <property type="molecule type" value="Genomic_DNA"/>
</dbReference>
<sequence>MQDKPGFTQSLWDMQSPWKRIRTEYSRKTLTKPSDKLAAFSGIASMVFKALASSSDEYLAGIWKPNLLSELLWERDGDQEAPYDPELYIAPTWLWASLNGAFRDSGYIEMSLELNGLTRQDQWHCEVLDAQVTPVADIFGPVKADNMTLKTWLCRIEIWSPKERTFRSIMRESDWNISAINGVAASYSGMISIDHPTPEIRRFSVLLSFYFVPVRSIYREGQTCRISLEGLLLKRTGKRQGQYYRDGLLRLLFQDEEGDKAFRQFQQSDSTESAHYLESLSGGVHAIEII</sequence>
<reference evidence="1" key="1">
    <citation type="journal article" date="2023" name="Genome Biol. Evol.">
        <title>First Whole Genome Sequence and Flow Cytometry Genome Size Data for the Lichen-Forming Fungus Ramalina farinacea (Ascomycota).</title>
        <authorList>
            <person name="Llewellyn T."/>
            <person name="Mian S."/>
            <person name="Hill R."/>
            <person name="Leitch I.J."/>
            <person name="Gaya E."/>
        </authorList>
    </citation>
    <scope>NUCLEOTIDE SEQUENCE</scope>
    <source>
        <strain evidence="1">LIQ254RAFAR</strain>
    </source>
</reference>
<dbReference type="PANTHER" id="PTHR33112">
    <property type="entry name" value="DOMAIN PROTEIN, PUTATIVE-RELATED"/>
    <property type="match status" value="1"/>
</dbReference>
<organism evidence="1 2">
    <name type="scientific">Ramalina farinacea</name>
    <dbReference type="NCBI Taxonomy" id="258253"/>
    <lineage>
        <taxon>Eukaryota</taxon>
        <taxon>Fungi</taxon>
        <taxon>Dikarya</taxon>
        <taxon>Ascomycota</taxon>
        <taxon>Pezizomycotina</taxon>
        <taxon>Lecanoromycetes</taxon>
        <taxon>OSLEUM clade</taxon>
        <taxon>Lecanoromycetidae</taxon>
        <taxon>Lecanorales</taxon>
        <taxon>Lecanorineae</taxon>
        <taxon>Ramalinaceae</taxon>
        <taxon>Ramalina</taxon>
    </lineage>
</organism>
<accession>A0AA43TS83</accession>
<evidence type="ECO:0000313" key="1">
    <source>
        <dbReference type="EMBL" id="MDI1489556.1"/>
    </source>
</evidence>
<evidence type="ECO:0000313" key="2">
    <source>
        <dbReference type="Proteomes" id="UP001161017"/>
    </source>
</evidence>
<comment type="caution">
    <text evidence="1">The sequence shown here is derived from an EMBL/GenBank/DDBJ whole genome shotgun (WGS) entry which is preliminary data.</text>
</comment>
<gene>
    <name evidence="1" type="ORF">OHK93_000753</name>
</gene>
<keyword evidence="2" id="KW-1185">Reference proteome</keyword>
<dbReference type="AlphaFoldDB" id="A0AA43TS83"/>
<protein>
    <submittedName>
        <fullName evidence="1">Uncharacterized protein</fullName>
    </submittedName>
</protein>
<name>A0AA43TS83_9LECA</name>
<dbReference type="PANTHER" id="PTHR33112:SF10">
    <property type="entry name" value="TOL"/>
    <property type="match status" value="1"/>
</dbReference>
<dbReference type="Proteomes" id="UP001161017">
    <property type="component" value="Unassembled WGS sequence"/>
</dbReference>
<proteinExistence type="predicted"/>